<evidence type="ECO:0000256" key="7">
    <source>
        <dbReference type="HAMAP-Rule" id="MF_00178"/>
    </source>
</evidence>
<dbReference type="NCBIfam" id="TIGR00114">
    <property type="entry name" value="lumazine-synth"/>
    <property type="match status" value="1"/>
</dbReference>
<evidence type="ECO:0000256" key="2">
    <source>
        <dbReference type="ARBA" id="ARBA00007424"/>
    </source>
</evidence>
<dbReference type="EMBL" id="FNFM01000005">
    <property type="protein sequence ID" value="SDK16104.1"/>
    <property type="molecule type" value="Genomic_DNA"/>
</dbReference>
<dbReference type="UniPathway" id="UPA00275">
    <property type="reaction ID" value="UER00404"/>
</dbReference>
<evidence type="ECO:0000256" key="6">
    <source>
        <dbReference type="ARBA" id="ARBA00048785"/>
    </source>
</evidence>
<dbReference type="GO" id="GO:0009349">
    <property type="term" value="C:riboflavin synthase complex"/>
    <property type="evidence" value="ECO:0007669"/>
    <property type="project" value="UniProtKB-UniRule"/>
</dbReference>
<reference evidence="9" key="1">
    <citation type="submission" date="2016-10" db="EMBL/GenBank/DDBJ databases">
        <authorList>
            <person name="Varghese N."/>
            <person name="Submissions S."/>
        </authorList>
    </citation>
    <scope>NUCLEOTIDE SEQUENCE [LARGE SCALE GENOMIC DNA]</scope>
    <source>
        <strain evidence="9">DSM 45460</strain>
    </source>
</reference>
<dbReference type="Proteomes" id="UP000199213">
    <property type="component" value="Unassembled WGS sequence"/>
</dbReference>
<evidence type="ECO:0000256" key="3">
    <source>
        <dbReference type="ARBA" id="ARBA00012664"/>
    </source>
</evidence>
<dbReference type="HAMAP" id="MF_00178">
    <property type="entry name" value="Lumazine_synth"/>
    <property type="match status" value="1"/>
</dbReference>
<comment type="catalytic activity">
    <reaction evidence="6 7">
        <text>(2S)-2-hydroxy-3-oxobutyl phosphate + 5-amino-6-(D-ribitylamino)uracil = 6,7-dimethyl-8-(1-D-ribityl)lumazine + phosphate + 2 H2O + H(+)</text>
        <dbReference type="Rhea" id="RHEA:26152"/>
        <dbReference type="ChEBI" id="CHEBI:15377"/>
        <dbReference type="ChEBI" id="CHEBI:15378"/>
        <dbReference type="ChEBI" id="CHEBI:15934"/>
        <dbReference type="ChEBI" id="CHEBI:43474"/>
        <dbReference type="ChEBI" id="CHEBI:58201"/>
        <dbReference type="ChEBI" id="CHEBI:58830"/>
        <dbReference type="EC" id="2.5.1.78"/>
    </reaction>
</comment>
<evidence type="ECO:0000256" key="4">
    <source>
        <dbReference type="ARBA" id="ARBA00022619"/>
    </source>
</evidence>
<keyword evidence="4 7" id="KW-0686">Riboflavin biosynthesis</keyword>
<dbReference type="RefSeq" id="WP_092627628.1">
    <property type="nucleotide sequence ID" value="NZ_FNFM01000005.1"/>
</dbReference>
<evidence type="ECO:0000313" key="8">
    <source>
        <dbReference type="EMBL" id="SDK16104.1"/>
    </source>
</evidence>
<dbReference type="PANTHER" id="PTHR21058">
    <property type="entry name" value="6,7-DIMETHYL-8-RIBITYLLUMAZINE SYNTHASE DMRL SYNTHASE LUMAZINE SYNTHASE"/>
    <property type="match status" value="1"/>
</dbReference>
<dbReference type="SUPFAM" id="SSF52121">
    <property type="entry name" value="Lumazine synthase"/>
    <property type="match status" value="1"/>
</dbReference>
<feature type="binding site" evidence="7">
    <location>
        <begin position="85"/>
        <end position="86"/>
    </location>
    <ligand>
        <name>(2S)-2-hydroxy-3-oxobutyl phosphate</name>
        <dbReference type="ChEBI" id="CHEBI:58830"/>
    </ligand>
</feature>
<dbReference type="InterPro" id="IPR002180">
    <property type="entry name" value="LS/RS"/>
</dbReference>
<evidence type="ECO:0000313" key="9">
    <source>
        <dbReference type="Proteomes" id="UP000199213"/>
    </source>
</evidence>
<organism evidence="8 9">
    <name type="scientific">Actinopolyspora mzabensis</name>
    <dbReference type="NCBI Taxonomy" id="995066"/>
    <lineage>
        <taxon>Bacteria</taxon>
        <taxon>Bacillati</taxon>
        <taxon>Actinomycetota</taxon>
        <taxon>Actinomycetes</taxon>
        <taxon>Actinopolysporales</taxon>
        <taxon>Actinopolysporaceae</taxon>
        <taxon>Actinopolyspora</taxon>
    </lineage>
</organism>
<gene>
    <name evidence="7" type="primary">ribH</name>
    <name evidence="8" type="ORF">SAMN04487820_10518</name>
</gene>
<dbReference type="Gene3D" id="3.40.50.960">
    <property type="entry name" value="Lumazine/riboflavin synthase"/>
    <property type="match status" value="1"/>
</dbReference>
<feature type="binding site" evidence="7">
    <location>
        <position position="127"/>
    </location>
    <ligand>
        <name>(2S)-2-hydroxy-3-oxobutyl phosphate</name>
        <dbReference type="ChEBI" id="CHEBI:58830"/>
    </ligand>
</feature>
<keyword evidence="9" id="KW-1185">Reference proteome</keyword>
<keyword evidence="5 7" id="KW-0808">Transferase</keyword>
<feature type="active site" description="Proton donor" evidence="7">
    <location>
        <position position="88"/>
    </location>
</feature>
<dbReference type="GO" id="GO:0000906">
    <property type="term" value="F:6,7-dimethyl-8-ribityllumazine synthase activity"/>
    <property type="evidence" value="ECO:0007669"/>
    <property type="project" value="UniProtKB-UniRule"/>
</dbReference>
<dbReference type="InterPro" id="IPR036467">
    <property type="entry name" value="LS/RS_sf"/>
</dbReference>
<dbReference type="EC" id="2.5.1.78" evidence="3 7"/>
<comment type="function">
    <text evidence="7">Catalyzes the formation of 6,7-dimethyl-8-ribityllumazine by condensation of 5-amino-6-(D-ribitylamino)uracil with 3,4-dihydroxy-2-butanone 4-phosphate. This is the penultimate step in the biosynthesis of riboflavin.</text>
</comment>
<dbReference type="GO" id="GO:0005829">
    <property type="term" value="C:cytosol"/>
    <property type="evidence" value="ECO:0007669"/>
    <property type="project" value="TreeGrafter"/>
</dbReference>
<comment type="pathway">
    <text evidence="1 7">Cofactor biosynthesis; riboflavin biosynthesis; riboflavin from 2-hydroxy-3-oxobutyl phosphate and 5-amino-6-(D-ribitylamino)uracil: step 1/2.</text>
</comment>
<dbReference type="InterPro" id="IPR034964">
    <property type="entry name" value="LS"/>
</dbReference>
<evidence type="ECO:0000256" key="5">
    <source>
        <dbReference type="ARBA" id="ARBA00022679"/>
    </source>
</evidence>
<proteinExistence type="inferred from homology"/>
<comment type="similarity">
    <text evidence="2 7">Belongs to the DMRL synthase family.</text>
</comment>
<protein>
    <recommendedName>
        <fullName evidence="3 7">6,7-dimethyl-8-ribityllumazine synthase</fullName>
        <shortName evidence="7">DMRL synthase</shortName>
        <shortName evidence="7">LS</shortName>
        <shortName evidence="7">Lumazine synthase</shortName>
        <ecNumber evidence="3 7">2.5.1.78</ecNumber>
    </recommendedName>
</protein>
<sequence length="166" mass="17737">MSGEGRPQVSVPQAPDLRTAIVAIRWHADIAEQMLRRALQAAEQAGTAEPKVVRVPGSMELPVVCQQLTHAYDAVVALGVVIRGGTPHFDYVCESVTSGLTRVALDESTAVGNGVLTVDSREQATLRAGFDDSIEDKGFEATSAALETALVLRELRGDYSSERGFL</sequence>
<dbReference type="AlphaFoldDB" id="A0A1G8ZNE6"/>
<dbReference type="Pfam" id="PF00885">
    <property type="entry name" value="DMRL_synthase"/>
    <property type="match status" value="1"/>
</dbReference>
<accession>A0A1G8ZNE6</accession>
<dbReference type="GO" id="GO:0009231">
    <property type="term" value="P:riboflavin biosynthetic process"/>
    <property type="evidence" value="ECO:0007669"/>
    <property type="project" value="UniProtKB-UniRule"/>
</dbReference>
<feature type="binding site" evidence="7">
    <location>
        <position position="113"/>
    </location>
    <ligand>
        <name>5-amino-6-(D-ribitylamino)uracil</name>
        <dbReference type="ChEBI" id="CHEBI:15934"/>
    </ligand>
</feature>
<feature type="binding site" evidence="7">
    <location>
        <position position="26"/>
    </location>
    <ligand>
        <name>5-amino-6-(D-ribitylamino)uracil</name>
        <dbReference type="ChEBI" id="CHEBI:15934"/>
    </ligand>
</feature>
<feature type="binding site" evidence="7">
    <location>
        <begin position="80"/>
        <end position="82"/>
    </location>
    <ligand>
        <name>5-amino-6-(D-ribitylamino)uracil</name>
        <dbReference type="ChEBI" id="CHEBI:15934"/>
    </ligand>
</feature>
<dbReference type="CDD" id="cd09209">
    <property type="entry name" value="Lumazine_synthase-I"/>
    <property type="match status" value="1"/>
</dbReference>
<dbReference type="OrthoDB" id="9809709at2"/>
<name>A0A1G8ZNE6_ACTMZ</name>
<dbReference type="PANTHER" id="PTHR21058:SF0">
    <property type="entry name" value="6,7-DIMETHYL-8-RIBITYLLUMAZINE SYNTHASE"/>
    <property type="match status" value="1"/>
</dbReference>
<feature type="binding site" evidence="7">
    <location>
        <begin position="58"/>
        <end position="60"/>
    </location>
    <ligand>
        <name>5-amino-6-(D-ribitylamino)uracil</name>
        <dbReference type="ChEBI" id="CHEBI:15934"/>
    </ligand>
</feature>
<evidence type="ECO:0000256" key="1">
    <source>
        <dbReference type="ARBA" id="ARBA00004917"/>
    </source>
</evidence>